<protein>
    <submittedName>
        <fullName evidence="2">Ribbon-helix-helix domain-containing protein</fullName>
    </submittedName>
</protein>
<dbReference type="CDD" id="cd22233">
    <property type="entry name" value="RHH_CopAso-like"/>
    <property type="match status" value="1"/>
</dbReference>
<keyword evidence="3" id="KW-1185">Reference proteome</keyword>
<accession>A0AA43TLG6</accession>
<dbReference type="Proteomes" id="UP001160519">
    <property type="component" value="Unassembled WGS sequence"/>
</dbReference>
<evidence type="ECO:0000259" key="1">
    <source>
        <dbReference type="Pfam" id="PF01402"/>
    </source>
</evidence>
<evidence type="ECO:0000313" key="2">
    <source>
        <dbReference type="EMBL" id="MDI1231127.1"/>
    </source>
</evidence>
<dbReference type="InterPro" id="IPR010985">
    <property type="entry name" value="Ribbon_hlx_hlx"/>
</dbReference>
<organism evidence="2 3">
    <name type="scientific">Candidatus Methylobacter titanis</name>
    <dbReference type="NCBI Taxonomy" id="3053457"/>
    <lineage>
        <taxon>Bacteria</taxon>
        <taxon>Pseudomonadati</taxon>
        <taxon>Pseudomonadota</taxon>
        <taxon>Gammaproteobacteria</taxon>
        <taxon>Methylococcales</taxon>
        <taxon>Methylococcaceae</taxon>
        <taxon>Methylobacter</taxon>
    </lineage>
</organism>
<dbReference type="Pfam" id="PF01402">
    <property type="entry name" value="RHH_1"/>
    <property type="match status" value="1"/>
</dbReference>
<dbReference type="GO" id="GO:0006355">
    <property type="term" value="P:regulation of DNA-templated transcription"/>
    <property type="evidence" value="ECO:0007669"/>
    <property type="project" value="InterPro"/>
</dbReference>
<proteinExistence type="predicted"/>
<dbReference type="InterPro" id="IPR002145">
    <property type="entry name" value="CopG"/>
</dbReference>
<dbReference type="EMBL" id="JAQSDF010000022">
    <property type="protein sequence ID" value="MDI1231127.1"/>
    <property type="molecule type" value="Genomic_DNA"/>
</dbReference>
<sequence length="49" mass="5514">MNTKVISAHVPEKLADKVDPIAARLERSRDWIIKQAWRIGSDKKKSAGV</sequence>
<gene>
    <name evidence="2" type="ORF">PSU93_08270</name>
</gene>
<reference evidence="2" key="1">
    <citation type="submission" date="2023-01" db="EMBL/GenBank/DDBJ databases">
        <title>Biogeochemical cycle of methane in antarctic sediments.</title>
        <authorList>
            <person name="Roldan D.M."/>
            <person name="Menes R.J."/>
        </authorList>
    </citation>
    <scope>NUCLEOTIDE SEQUENCE [LARGE SCALE GENOMIC DNA]</scope>
    <source>
        <strain evidence="2">K-2018 MAG008</strain>
    </source>
</reference>
<dbReference type="SUPFAM" id="SSF47598">
    <property type="entry name" value="Ribbon-helix-helix"/>
    <property type="match status" value="1"/>
</dbReference>
<feature type="domain" description="Ribbon-helix-helix protein CopG" evidence="1">
    <location>
        <begin position="4"/>
        <end position="36"/>
    </location>
</feature>
<evidence type="ECO:0000313" key="3">
    <source>
        <dbReference type="Proteomes" id="UP001160519"/>
    </source>
</evidence>
<name>A0AA43TLG6_9GAMM</name>
<comment type="caution">
    <text evidence="2">The sequence shown here is derived from an EMBL/GenBank/DDBJ whole genome shotgun (WGS) entry which is preliminary data.</text>
</comment>
<dbReference type="AlphaFoldDB" id="A0AA43TLG6"/>